<accession>A0ABP3B258</accession>
<keyword evidence="2" id="KW-0456">Lyase</keyword>
<gene>
    <name evidence="2" type="primary">hemD</name>
    <name evidence="2" type="ORF">MFLO_03910</name>
</gene>
<dbReference type="Proteomes" id="UP000019249">
    <property type="component" value="Unassembled WGS sequence"/>
</dbReference>
<sequence length="65" mass="7364">MAETIFLTREADKNEASQKVLKAAGIDAVSVPMIQIQPLAFTFTSEMLQADWVFFTSQNAVRYFF</sequence>
<dbReference type="Pfam" id="PF02602">
    <property type="entry name" value="HEM4"/>
    <property type="match status" value="1"/>
</dbReference>
<evidence type="ECO:0000313" key="3">
    <source>
        <dbReference type="Proteomes" id="UP000019249"/>
    </source>
</evidence>
<dbReference type="RefSeq" id="WP_036096416.1">
    <property type="nucleotide sequence ID" value="NZ_AODF01000006.1"/>
</dbReference>
<organism evidence="2 3">
    <name type="scientific">Listeria floridensis FSL S10-1187</name>
    <dbReference type="NCBI Taxonomy" id="1265817"/>
    <lineage>
        <taxon>Bacteria</taxon>
        <taxon>Bacillati</taxon>
        <taxon>Bacillota</taxon>
        <taxon>Bacilli</taxon>
        <taxon>Bacillales</taxon>
        <taxon>Listeriaceae</taxon>
        <taxon>Listeria</taxon>
    </lineage>
</organism>
<dbReference type="GO" id="GO:0004852">
    <property type="term" value="F:uroporphyrinogen-III synthase activity"/>
    <property type="evidence" value="ECO:0007669"/>
    <property type="project" value="UniProtKB-EC"/>
</dbReference>
<protein>
    <submittedName>
        <fullName evidence="2">Uroporphyrinogen-III synthase</fullName>
        <ecNumber evidence="2">4.2.1.75</ecNumber>
    </submittedName>
</protein>
<name>A0ABP3B258_9LIST</name>
<dbReference type="EC" id="4.2.1.75" evidence="2"/>
<dbReference type="Gene3D" id="3.40.50.10090">
    <property type="match status" value="1"/>
</dbReference>
<keyword evidence="3" id="KW-1185">Reference proteome</keyword>
<feature type="domain" description="Tetrapyrrole biosynthesis uroporphyrinogen III synthase" evidence="1">
    <location>
        <begin position="18"/>
        <end position="65"/>
    </location>
</feature>
<evidence type="ECO:0000313" key="2">
    <source>
        <dbReference type="EMBL" id="EUJ33252.1"/>
    </source>
</evidence>
<evidence type="ECO:0000259" key="1">
    <source>
        <dbReference type="Pfam" id="PF02602"/>
    </source>
</evidence>
<dbReference type="InterPro" id="IPR003754">
    <property type="entry name" value="4pyrrol_synth_uPrphyn_synth"/>
</dbReference>
<dbReference type="SUPFAM" id="SSF69618">
    <property type="entry name" value="HemD-like"/>
    <property type="match status" value="1"/>
</dbReference>
<proteinExistence type="predicted"/>
<reference evidence="2 3" key="1">
    <citation type="journal article" date="2014" name="Int. J. Syst. Evol. Microbiol.">
        <title>Listeria floridensis sp. nov., Listeria aquatica sp. nov., Listeria cornellensis sp. nov., Listeria riparia sp. nov. and Listeria grandensis sp. nov., from agricultural and natural environments.</title>
        <authorList>
            <person name="den Bakker H.C."/>
            <person name="Warchocki S."/>
            <person name="Wright E.M."/>
            <person name="Allred A.F."/>
            <person name="Ahlstrom C."/>
            <person name="Manuel C.S."/>
            <person name="Stasiewicz M.J."/>
            <person name="Burrell A."/>
            <person name="Roof S."/>
            <person name="Strawn L."/>
            <person name="Fortes E.D."/>
            <person name="Nightingale K.K."/>
            <person name="Kephart D."/>
            <person name="Wiedmann M."/>
        </authorList>
    </citation>
    <scope>NUCLEOTIDE SEQUENCE [LARGE SCALE GENOMIC DNA]</scope>
    <source>
        <strain evidence="2 3">FSL S10-1187</strain>
    </source>
</reference>
<dbReference type="InterPro" id="IPR036108">
    <property type="entry name" value="4pyrrol_syn_uPrphyn_synt_sf"/>
</dbReference>
<comment type="caution">
    <text evidence="2">The sequence shown here is derived from an EMBL/GenBank/DDBJ whole genome shotgun (WGS) entry which is preliminary data.</text>
</comment>
<dbReference type="EMBL" id="AODF01000006">
    <property type="protein sequence ID" value="EUJ33252.1"/>
    <property type="molecule type" value="Genomic_DNA"/>
</dbReference>